<dbReference type="PANTHER" id="PTHR30461">
    <property type="entry name" value="DNA-INVERTASE FROM LAMBDOID PROPHAGE"/>
    <property type="match status" value="1"/>
</dbReference>
<sequence length="598" mass="67926">MRVALYARVSTQRQAQADGVAQQLDRLQAHAASQGWTVVAENIFRDDGYSGASLKRPGLERLRDRAALRHLDRVLITAPDRLARHYVHQVLLLEEITATGCQVEFLDRPMSRDPHDQLLLQIRGAVAEYERSLIAERMRRGRLRKLQAGLLLPWTRPPYGYRVDPDRPRDPAGVRCDEAEAAAVAEMFAWYGEEGRSLYGLAQKLLSDAIPPPRVKGRWNVTTLRGILTNPVYTGEVFAGRIQTAPRRLQAREEWIPVASIPTIVSQESFDRVQAKLAQNRQFARRNNTAHPYLLRALVSCGVCGLSCLGRCLPAGHRYYCCRGKLSPVNSHRDTPCPSRFIPASQVEALVWEDLRQLLTDPEAIRHALERAHGGHWLPQELRARRETLRRGQVSVAQQIERLTEVYLAGVVGLDEYRRRRGDLEQRQQALAAQEQQLAAQTERQADIARLGLSLEEFSRRIRQGLDQATWEQRRQLIEWLVTRVIVTNGEVEIRYVIPTSPAAQTGGICHLRSDYRERVQPAQATPRLSPHRPQHRIPEPRTRPPRPHPQPHAPRRGRMSVSTEQKALLLNRPSNRYHFSGFLRCCGHGALSGLPHA</sequence>
<dbReference type="SUPFAM" id="SSF53041">
    <property type="entry name" value="Resolvase-like"/>
    <property type="match status" value="1"/>
</dbReference>
<evidence type="ECO:0000256" key="5">
    <source>
        <dbReference type="PROSITE-ProRule" id="PRU10137"/>
    </source>
</evidence>
<dbReference type="InterPro" id="IPR050639">
    <property type="entry name" value="SSR_resolvase"/>
</dbReference>
<evidence type="ECO:0000259" key="8">
    <source>
        <dbReference type="PROSITE" id="PS51736"/>
    </source>
</evidence>
<evidence type="ECO:0000313" key="10">
    <source>
        <dbReference type="EMBL" id="SUE95045.1"/>
    </source>
</evidence>
<dbReference type="CDD" id="cd00338">
    <property type="entry name" value="Ser_Recombinase"/>
    <property type="match status" value="1"/>
</dbReference>
<dbReference type="GO" id="GO:0015074">
    <property type="term" value="P:DNA integration"/>
    <property type="evidence" value="ECO:0007669"/>
    <property type="project" value="UniProtKB-KW"/>
</dbReference>
<dbReference type="GeneID" id="99631284"/>
<dbReference type="PROSITE" id="PS51736">
    <property type="entry name" value="RECOMBINASES_3"/>
    <property type="match status" value="1"/>
</dbReference>
<feature type="region of interest" description="Disordered" evidence="7">
    <location>
        <begin position="521"/>
        <end position="562"/>
    </location>
</feature>
<dbReference type="Gene3D" id="3.90.1750.20">
    <property type="entry name" value="Putative Large Serine Recombinase, Chain B, Domain 2"/>
    <property type="match status" value="1"/>
</dbReference>
<dbReference type="Pfam" id="PF07508">
    <property type="entry name" value="Recombinase"/>
    <property type="match status" value="1"/>
</dbReference>
<evidence type="ECO:0000256" key="6">
    <source>
        <dbReference type="SAM" id="Coils"/>
    </source>
</evidence>
<name>A0A379PMH7_9PROT</name>
<dbReference type="PROSITE" id="PS00397">
    <property type="entry name" value="RECOMBINASES_1"/>
    <property type="match status" value="1"/>
</dbReference>
<dbReference type="AlphaFoldDB" id="A0A379PMH7"/>
<dbReference type="GO" id="GO:0000150">
    <property type="term" value="F:DNA strand exchange activity"/>
    <property type="evidence" value="ECO:0007669"/>
    <property type="project" value="InterPro"/>
</dbReference>
<evidence type="ECO:0000313" key="11">
    <source>
        <dbReference type="Proteomes" id="UP000254919"/>
    </source>
</evidence>
<dbReference type="InterPro" id="IPR025827">
    <property type="entry name" value="Zn_ribbon_recom_dom"/>
</dbReference>
<dbReference type="InterPro" id="IPR038109">
    <property type="entry name" value="DNA_bind_recomb_sf"/>
</dbReference>
<dbReference type="Gene3D" id="3.40.50.1390">
    <property type="entry name" value="Resolvase, N-terminal catalytic domain"/>
    <property type="match status" value="1"/>
</dbReference>
<dbReference type="PANTHER" id="PTHR30461:SF23">
    <property type="entry name" value="DNA RECOMBINASE-RELATED"/>
    <property type="match status" value="1"/>
</dbReference>
<keyword evidence="2" id="KW-0238">DNA-binding</keyword>
<organism evidence="10 11">
    <name type="scientific">Roseomonas mucosa</name>
    <dbReference type="NCBI Taxonomy" id="207340"/>
    <lineage>
        <taxon>Bacteria</taxon>
        <taxon>Pseudomonadati</taxon>
        <taxon>Pseudomonadota</taxon>
        <taxon>Alphaproteobacteria</taxon>
        <taxon>Acetobacterales</taxon>
        <taxon>Roseomonadaceae</taxon>
        <taxon>Roseomonas</taxon>
    </lineage>
</organism>
<dbReference type="Pfam" id="PF00239">
    <property type="entry name" value="Resolvase"/>
    <property type="match status" value="1"/>
</dbReference>
<dbReference type="InterPro" id="IPR006118">
    <property type="entry name" value="Recombinase_CS"/>
</dbReference>
<evidence type="ECO:0000256" key="3">
    <source>
        <dbReference type="ARBA" id="ARBA00023172"/>
    </source>
</evidence>
<keyword evidence="1" id="KW-0229">DNA integration</keyword>
<evidence type="ECO:0000256" key="2">
    <source>
        <dbReference type="ARBA" id="ARBA00023125"/>
    </source>
</evidence>
<proteinExistence type="predicted"/>
<feature type="active site" description="O-(5'-phospho-DNA)-serine intermediate" evidence="4 5">
    <location>
        <position position="10"/>
    </location>
</feature>
<dbReference type="SMART" id="SM00857">
    <property type="entry name" value="Resolvase"/>
    <property type="match status" value="1"/>
</dbReference>
<keyword evidence="6" id="KW-0175">Coiled coil</keyword>
<dbReference type="InterPro" id="IPR006119">
    <property type="entry name" value="Resolv_N"/>
</dbReference>
<dbReference type="InterPro" id="IPR036162">
    <property type="entry name" value="Resolvase-like_N_sf"/>
</dbReference>
<evidence type="ECO:0000259" key="9">
    <source>
        <dbReference type="PROSITE" id="PS51737"/>
    </source>
</evidence>
<evidence type="ECO:0000256" key="1">
    <source>
        <dbReference type="ARBA" id="ARBA00022908"/>
    </source>
</evidence>
<reference evidence="10 11" key="1">
    <citation type="submission" date="2018-06" db="EMBL/GenBank/DDBJ databases">
        <authorList>
            <consortium name="Pathogen Informatics"/>
            <person name="Doyle S."/>
        </authorList>
    </citation>
    <scope>NUCLEOTIDE SEQUENCE [LARGE SCALE GENOMIC DNA]</scope>
    <source>
        <strain evidence="10 11">NCTC13291</strain>
    </source>
</reference>
<feature type="coiled-coil region" evidence="6">
    <location>
        <begin position="414"/>
        <end position="444"/>
    </location>
</feature>
<evidence type="ECO:0000256" key="4">
    <source>
        <dbReference type="PIRSR" id="PIRSR606118-50"/>
    </source>
</evidence>
<dbReference type="Proteomes" id="UP000254919">
    <property type="component" value="Unassembled WGS sequence"/>
</dbReference>
<keyword evidence="3" id="KW-0233">DNA recombination</keyword>
<dbReference type="GO" id="GO:0003677">
    <property type="term" value="F:DNA binding"/>
    <property type="evidence" value="ECO:0007669"/>
    <property type="project" value="UniProtKB-KW"/>
</dbReference>
<dbReference type="RefSeq" id="WP_115359368.1">
    <property type="nucleotide sequence ID" value="NZ_AP031463.1"/>
</dbReference>
<feature type="domain" description="Recombinase" evidence="9">
    <location>
        <begin position="158"/>
        <end position="283"/>
    </location>
</feature>
<dbReference type="InterPro" id="IPR011109">
    <property type="entry name" value="DNA_bind_recombinase_dom"/>
</dbReference>
<dbReference type="Pfam" id="PF13408">
    <property type="entry name" value="Zn_ribbon_recom"/>
    <property type="match status" value="1"/>
</dbReference>
<dbReference type="EMBL" id="UGVN01000002">
    <property type="protein sequence ID" value="SUE95045.1"/>
    <property type="molecule type" value="Genomic_DNA"/>
</dbReference>
<feature type="domain" description="Resolvase/invertase-type recombinase catalytic" evidence="8">
    <location>
        <begin position="2"/>
        <end position="149"/>
    </location>
</feature>
<dbReference type="PROSITE" id="PS51737">
    <property type="entry name" value="RECOMBINASE_DNA_BIND"/>
    <property type="match status" value="1"/>
</dbReference>
<protein>
    <submittedName>
        <fullName evidence="10">Transposon Tn1000 resolvase</fullName>
    </submittedName>
</protein>
<evidence type="ECO:0000256" key="7">
    <source>
        <dbReference type="SAM" id="MobiDB-lite"/>
    </source>
</evidence>
<gene>
    <name evidence="10" type="primary">tnpR_1</name>
    <name evidence="10" type="ORF">NCTC13291_03928</name>
</gene>
<accession>A0A379PMH7</accession>